<sequence length="442" mass="47131">MSGVFQSVRRDSAPSVDRRHQADVDSAYTAVVSRSAFDEDERPSYQVMFPVSHSQPTLRRQGSDESFQCRGLTSADSNEDDHYYDDMRSSPFFGYTLGSKDTGCDQSSSALHTRTSFSSCFSASSEASGSSLTSASDYALPVTPTSVERPLRPKTRPPSLSLNDNEMMAIEDMAKSDEFCALGIYDMAEPSPKALLFPPPMAAVPLSLRRSASCDGACELGGGSSARHTPRMDTPPAHELHDVRLWVRFVGLPSEEGLDSVPVSVSGRSFQSYLGPGSNRTTSKTTYRTNSPPVAPFEMSPLCTVAELKERLADVILERFGVGVSAEELTVSMHSIFSGPSPLFGPNMTLSTSGGLGMVAGSPTLRLGCSGASSDAGTATPNMAAAWSSTASLPSLLPVMGRLAAPPSTVVTELRHGESTLWSEGVEDGFTLVARIRSLAFF</sequence>
<dbReference type="OrthoDB" id="3358758at2759"/>
<accession>A0A177TK53</accession>
<name>A0A177TK53_9BASI</name>
<feature type="compositionally biased region" description="Basic and acidic residues" evidence="1">
    <location>
        <begin position="8"/>
        <end position="23"/>
    </location>
</feature>
<reference evidence="2" key="1">
    <citation type="submission" date="2016-04" db="EMBL/GenBank/DDBJ databases">
        <authorList>
            <person name="Nguyen H.D."/>
            <person name="Samba Siva P."/>
            <person name="Cullis J."/>
            <person name="Levesque C.A."/>
            <person name="Hambleton S."/>
        </authorList>
    </citation>
    <scope>NUCLEOTIDE SEQUENCE</scope>
    <source>
        <strain evidence="2">DAOMC 236416</strain>
    </source>
</reference>
<organism evidence="2 3">
    <name type="scientific">Tilletia indica</name>
    <dbReference type="NCBI Taxonomy" id="43049"/>
    <lineage>
        <taxon>Eukaryota</taxon>
        <taxon>Fungi</taxon>
        <taxon>Dikarya</taxon>
        <taxon>Basidiomycota</taxon>
        <taxon>Ustilaginomycotina</taxon>
        <taxon>Exobasidiomycetes</taxon>
        <taxon>Tilletiales</taxon>
        <taxon>Tilletiaceae</taxon>
        <taxon>Tilletia</taxon>
    </lineage>
</organism>
<evidence type="ECO:0000313" key="3">
    <source>
        <dbReference type="Proteomes" id="UP000077521"/>
    </source>
</evidence>
<dbReference type="AlphaFoldDB" id="A0A177TK53"/>
<evidence type="ECO:0000313" key="2">
    <source>
        <dbReference type="EMBL" id="KAE8258617.1"/>
    </source>
</evidence>
<comment type="caution">
    <text evidence="2">The sequence shown here is derived from an EMBL/GenBank/DDBJ whole genome shotgun (WGS) entry which is preliminary data.</text>
</comment>
<dbReference type="EMBL" id="LWDF02000063">
    <property type="protein sequence ID" value="KAE8258617.1"/>
    <property type="molecule type" value="Genomic_DNA"/>
</dbReference>
<gene>
    <name evidence="2" type="ORF">A4X13_0g1578</name>
</gene>
<evidence type="ECO:0000256" key="1">
    <source>
        <dbReference type="SAM" id="MobiDB-lite"/>
    </source>
</evidence>
<proteinExistence type="predicted"/>
<feature type="region of interest" description="Disordered" evidence="1">
    <location>
        <begin position="1"/>
        <end position="25"/>
    </location>
</feature>
<protein>
    <submittedName>
        <fullName evidence="2">Uncharacterized protein</fullName>
    </submittedName>
</protein>
<keyword evidence="3" id="KW-1185">Reference proteome</keyword>
<dbReference type="Proteomes" id="UP000077521">
    <property type="component" value="Unassembled WGS sequence"/>
</dbReference>
<reference evidence="2" key="2">
    <citation type="journal article" date="2019" name="IMA Fungus">
        <title>Genome sequencing and comparison of five Tilletia species to identify candidate genes for the detection of regulated species infecting wheat.</title>
        <authorList>
            <person name="Nguyen H.D.T."/>
            <person name="Sultana T."/>
            <person name="Kesanakurti P."/>
            <person name="Hambleton S."/>
        </authorList>
    </citation>
    <scope>NUCLEOTIDE SEQUENCE</scope>
    <source>
        <strain evidence="2">DAOMC 236416</strain>
    </source>
</reference>